<dbReference type="InterPro" id="IPR043504">
    <property type="entry name" value="Peptidase_S1_PA_chymotrypsin"/>
</dbReference>
<keyword evidence="1" id="KW-1133">Transmembrane helix</keyword>
<organism evidence="2 3">
    <name type="scientific">Gigaspora rosea</name>
    <dbReference type="NCBI Taxonomy" id="44941"/>
    <lineage>
        <taxon>Eukaryota</taxon>
        <taxon>Fungi</taxon>
        <taxon>Fungi incertae sedis</taxon>
        <taxon>Mucoromycota</taxon>
        <taxon>Glomeromycotina</taxon>
        <taxon>Glomeromycetes</taxon>
        <taxon>Diversisporales</taxon>
        <taxon>Gigasporaceae</taxon>
        <taxon>Gigaspora</taxon>
    </lineage>
</organism>
<proteinExistence type="predicted"/>
<dbReference type="InterPro" id="IPR009003">
    <property type="entry name" value="Peptidase_S1_PA"/>
</dbReference>
<gene>
    <name evidence="2" type="ORF">C2G38_2206781</name>
</gene>
<dbReference type="EMBL" id="QKWP01001280">
    <property type="protein sequence ID" value="RIB10196.1"/>
    <property type="molecule type" value="Genomic_DNA"/>
</dbReference>
<dbReference type="AlphaFoldDB" id="A0A397USN6"/>
<sequence>MLQATIAFYIVLATQHTATGIFIIYLAKIYFIDLDNNIQEIQLFKYWREEKGKSESKLESFQQKRIDSIIEIAKAEHMSLLNDIDFLIQNSNRFSLENLMKKLFKAAVAIDSIYGAQHDNYITSCGSYNRILKWQDELSKQDELLPDGLLFVAFDNEQKGQKNYLDRGFNMVTYYIVTSFVAFNMSPENKIQHTNLPWACDSLDRSQFDELFNISAQMQEAIDLKRYAICQGYCTKNQLSYFKKCADHHKFWDFICSIYHQAMAMELLWPYVKSHSTPSVEEYLAWVKEQQDSLYLIKYEQKAARRVFSPVWSARCHPIYRLIEAANEVQLMKLHPEIRQGFAPNQLCLDGEYELNEDLINFIPLAKQARQSFIIDTFINKGILLLFRLIPVTKQEAEAQKNEENMTIPEIVVNIETLLKPFGEKVKGLLDTDNDPDDSKNSEVGDGLSAYGKIKKIGITCSAGFWARSQPNINFIATAGHCYNPDFGPFYLRPWNSTPTPTYKIEEMHFYYLESIDFGLINIDNKDIQPVPSLNGFTSDGEYFRDNIFVANLRYIPGDSGGPVFYYKNLTHVSLNGIVTGGLFDFTDNINGITGVITISSILNAFEDLEVVTTS</sequence>
<evidence type="ECO:0000313" key="3">
    <source>
        <dbReference type="Proteomes" id="UP000266673"/>
    </source>
</evidence>
<evidence type="ECO:0000256" key="1">
    <source>
        <dbReference type="SAM" id="Phobius"/>
    </source>
</evidence>
<dbReference type="SUPFAM" id="SSF50494">
    <property type="entry name" value="Trypsin-like serine proteases"/>
    <property type="match status" value="1"/>
</dbReference>
<keyword evidence="3" id="KW-1185">Reference proteome</keyword>
<evidence type="ECO:0000313" key="2">
    <source>
        <dbReference type="EMBL" id="RIB10196.1"/>
    </source>
</evidence>
<dbReference type="Gene3D" id="2.40.10.10">
    <property type="entry name" value="Trypsin-like serine proteases"/>
    <property type="match status" value="1"/>
</dbReference>
<comment type="caution">
    <text evidence="2">The sequence shown here is derived from an EMBL/GenBank/DDBJ whole genome shotgun (WGS) entry which is preliminary data.</text>
</comment>
<protein>
    <recommendedName>
        <fullName evidence="4">Peptidase S1 domain-containing protein</fullName>
    </recommendedName>
</protein>
<accession>A0A397USN6</accession>
<name>A0A397USN6_9GLOM</name>
<feature type="transmembrane region" description="Helical" evidence="1">
    <location>
        <begin position="6"/>
        <end position="27"/>
    </location>
</feature>
<keyword evidence="1" id="KW-0812">Transmembrane</keyword>
<dbReference type="Proteomes" id="UP000266673">
    <property type="component" value="Unassembled WGS sequence"/>
</dbReference>
<keyword evidence="1" id="KW-0472">Membrane</keyword>
<evidence type="ECO:0008006" key="4">
    <source>
        <dbReference type="Google" id="ProtNLM"/>
    </source>
</evidence>
<dbReference type="OrthoDB" id="2448326at2759"/>
<reference evidence="2 3" key="1">
    <citation type="submission" date="2018-06" db="EMBL/GenBank/DDBJ databases">
        <title>Comparative genomics reveals the genomic features of Rhizophagus irregularis, R. cerebriforme, R. diaphanum and Gigaspora rosea, and their symbiotic lifestyle signature.</title>
        <authorList>
            <person name="Morin E."/>
            <person name="San Clemente H."/>
            <person name="Chen E.C.H."/>
            <person name="De La Providencia I."/>
            <person name="Hainaut M."/>
            <person name="Kuo A."/>
            <person name="Kohler A."/>
            <person name="Murat C."/>
            <person name="Tang N."/>
            <person name="Roy S."/>
            <person name="Loubradou J."/>
            <person name="Henrissat B."/>
            <person name="Grigoriev I.V."/>
            <person name="Corradi N."/>
            <person name="Roux C."/>
            <person name="Martin F.M."/>
        </authorList>
    </citation>
    <scope>NUCLEOTIDE SEQUENCE [LARGE SCALE GENOMIC DNA]</scope>
    <source>
        <strain evidence="2 3">DAOM 194757</strain>
    </source>
</reference>